<dbReference type="Proteomes" id="UP000001235">
    <property type="component" value="Chromosome"/>
</dbReference>
<organism evidence="1 2">
    <name type="scientific">Gallionella capsiferriformans (strain ES-2)</name>
    <name type="common">Gallionella ferruginea capsiferriformans (strain ES-2)</name>
    <dbReference type="NCBI Taxonomy" id="395494"/>
    <lineage>
        <taxon>Bacteria</taxon>
        <taxon>Pseudomonadati</taxon>
        <taxon>Pseudomonadota</taxon>
        <taxon>Betaproteobacteria</taxon>
        <taxon>Nitrosomonadales</taxon>
        <taxon>Gallionellaceae</taxon>
        <taxon>Gallionella</taxon>
    </lineage>
</organism>
<proteinExistence type="predicted"/>
<dbReference type="EMBL" id="CP002159">
    <property type="protein sequence ID" value="ADL55400.1"/>
    <property type="molecule type" value="Genomic_DNA"/>
</dbReference>
<dbReference type="STRING" id="395494.Galf_1374"/>
<dbReference type="KEGG" id="gca:Galf_1374"/>
<keyword evidence="2" id="KW-1185">Reference proteome</keyword>
<protein>
    <submittedName>
        <fullName evidence="1">Uncharacterized protein</fullName>
    </submittedName>
</protein>
<evidence type="ECO:0000313" key="1">
    <source>
        <dbReference type="EMBL" id="ADL55400.1"/>
    </source>
</evidence>
<dbReference type="AlphaFoldDB" id="D9SFV3"/>
<dbReference type="HOGENOM" id="CLU_2034701_0_0_4"/>
<gene>
    <name evidence="1" type="ordered locus">Galf_1374</name>
</gene>
<sequence>MRGTLGIIPSAKTVIYQLEQQLIRGDSLMKKYKRTNTTLFVLKVMRRMKQMQSELEEHRYYLERNVDLKTLHLTRRIDLLESCNTNLCGKLAITKKELAALTEKGSPIKLQLFNNDVQRVA</sequence>
<reference evidence="1 2" key="1">
    <citation type="submission" date="2010-08" db="EMBL/GenBank/DDBJ databases">
        <title>Complete sequence of Gallionella capsiferriformans ES-2.</title>
        <authorList>
            <consortium name="US DOE Joint Genome Institute"/>
            <person name="Lucas S."/>
            <person name="Copeland A."/>
            <person name="Lapidus A."/>
            <person name="Cheng J.-F."/>
            <person name="Bruce D."/>
            <person name="Goodwin L."/>
            <person name="Pitluck S."/>
            <person name="Chertkov O."/>
            <person name="Davenport K.W."/>
            <person name="Detter J.C."/>
            <person name="Han C."/>
            <person name="Tapia R."/>
            <person name="Land M."/>
            <person name="Hauser L."/>
            <person name="Chang Y.-J."/>
            <person name="Jeffries C."/>
            <person name="Kyrpides N."/>
            <person name="Ivanova N."/>
            <person name="Mikhailova N."/>
            <person name="Shelobolina E.S."/>
            <person name="Picardal F."/>
            <person name="Roden E."/>
            <person name="Emerson D."/>
            <person name="Woyke T."/>
        </authorList>
    </citation>
    <scope>NUCLEOTIDE SEQUENCE [LARGE SCALE GENOMIC DNA]</scope>
    <source>
        <strain evidence="1 2">ES-2</strain>
    </source>
</reference>
<evidence type="ECO:0000313" key="2">
    <source>
        <dbReference type="Proteomes" id="UP000001235"/>
    </source>
</evidence>
<name>D9SFV3_GALCS</name>
<accession>D9SFV3</accession>